<keyword evidence="1" id="KW-0547">Nucleotide-binding</keyword>
<reference evidence="1 2" key="1">
    <citation type="submission" date="2018-08" db="EMBL/GenBank/DDBJ databases">
        <title>A genome reference for cultivated species of the human gut microbiota.</title>
        <authorList>
            <person name="Zou Y."/>
            <person name="Xue W."/>
            <person name="Luo G."/>
        </authorList>
    </citation>
    <scope>NUCLEOTIDE SEQUENCE [LARGE SCALE GENOMIC DNA]</scope>
    <source>
        <strain evidence="1 2">AF17-20</strain>
    </source>
</reference>
<dbReference type="Proteomes" id="UP000284022">
    <property type="component" value="Unassembled WGS sequence"/>
</dbReference>
<dbReference type="InterPro" id="IPR004358">
    <property type="entry name" value="Sig_transdc_His_kin-like_C"/>
</dbReference>
<comment type="caution">
    <text evidence="1">The sequence shown here is derived from an EMBL/GenBank/DDBJ whole genome shotgun (WGS) entry which is preliminary data.</text>
</comment>
<evidence type="ECO:0000313" key="1">
    <source>
        <dbReference type="EMBL" id="RGU36996.1"/>
    </source>
</evidence>
<sequence>MNQHIFSFKANSHILSLLGDELIGSDNLAIFELVKNSYDADASHVKIIFDNINTPEATITIEDNGCGMSLETIEKSWLEIGTDFKRGKNKKISRKYKRNSLGEKGVGRLAVHKLATAIVLETKEEGVLFGHTFAINWKDLIKNTMYIEDTKVSVSDCPNTTFINKQHGTRVILSNLRRKTWLRKDFRNLARTINTLISPFEKNKDNFSVELVLPEEQENWIKDIFNINDIIESAIYHFKFFINKNGEYTWIYKFVPPSVFGLECSKKAVYHDKLLLDNNKNLTLKANDLNQIGTVAGEFHVFNLSSDILNTFNQSETIRKYLKENAGVRIYRDGIRVYNYGEPGNDWMGLDIGRTNNPSSKFSNNTILGAFSLDLKTSTGLQEKTNREGFDENEIYEHFKDLCYNIVNDFAIKAQRDREKLDFAIKKDKPIKKIGFSESINELKEQVQKRNLEPELGKTILKVEKDYLEMRDVMINSGMAGLNLGLVFHEVEREIRYINEDIKRGSDLHEVSVKITNIMQLLDGFAPILRQQNRSAENISAIFQRVYKLTKSRFKYHRIVFSSPLLSKESEDFQLVGQSNLLVSAINNLIDNSIYWTRIKREKEENSEYIPYIYVSTNTTEFNGPALIIGDNGDGFKLPPEDLTRPFVTTKPGGMGLGLYYASLVMEMYGGKLLFIDPRDYDIPSTVTGAVLALEFKKEH</sequence>
<keyword evidence="1" id="KW-0067">ATP-binding</keyword>
<dbReference type="Pfam" id="PF13589">
    <property type="entry name" value="HATPase_c_3"/>
    <property type="match status" value="1"/>
</dbReference>
<dbReference type="GO" id="GO:0016772">
    <property type="term" value="F:transferase activity, transferring phosphorus-containing groups"/>
    <property type="evidence" value="ECO:0007669"/>
    <property type="project" value="InterPro"/>
</dbReference>
<dbReference type="EMBL" id="QRXV01000018">
    <property type="protein sequence ID" value="RGU36996.1"/>
    <property type="molecule type" value="Genomic_DNA"/>
</dbReference>
<gene>
    <name evidence="1" type="ORF">DWW83_15780</name>
</gene>
<dbReference type="GO" id="GO:0005524">
    <property type="term" value="F:ATP binding"/>
    <property type="evidence" value="ECO:0007669"/>
    <property type="project" value="UniProtKB-KW"/>
</dbReference>
<dbReference type="AlphaFoldDB" id="A0A412SH22"/>
<dbReference type="InterPro" id="IPR036890">
    <property type="entry name" value="HATPase_C_sf"/>
</dbReference>
<organism evidence="1 2">
    <name type="scientific">Bacteroides uniformis</name>
    <dbReference type="NCBI Taxonomy" id="820"/>
    <lineage>
        <taxon>Bacteria</taxon>
        <taxon>Pseudomonadati</taxon>
        <taxon>Bacteroidota</taxon>
        <taxon>Bacteroidia</taxon>
        <taxon>Bacteroidales</taxon>
        <taxon>Bacteroidaceae</taxon>
        <taxon>Bacteroides</taxon>
    </lineage>
</organism>
<evidence type="ECO:0000313" key="2">
    <source>
        <dbReference type="Proteomes" id="UP000284022"/>
    </source>
</evidence>
<dbReference type="RefSeq" id="WP_033572634.1">
    <property type="nucleotide sequence ID" value="NZ_CAXSKL010000025.1"/>
</dbReference>
<dbReference type="SUPFAM" id="SSF55874">
    <property type="entry name" value="ATPase domain of HSP90 chaperone/DNA topoisomerase II/histidine kinase"/>
    <property type="match status" value="2"/>
</dbReference>
<proteinExistence type="predicted"/>
<name>A0A412SH22_BACUN</name>
<dbReference type="Gene3D" id="3.30.565.10">
    <property type="entry name" value="Histidine kinase-like ATPase, C-terminal domain"/>
    <property type="match status" value="2"/>
</dbReference>
<accession>A0A412SH22</accession>
<protein>
    <submittedName>
        <fullName evidence="1">ATP-binding protein</fullName>
    </submittedName>
</protein>
<dbReference type="PRINTS" id="PR00344">
    <property type="entry name" value="BCTRLSENSOR"/>
</dbReference>